<dbReference type="GO" id="GO:0030154">
    <property type="term" value="P:cell differentiation"/>
    <property type="evidence" value="ECO:0007669"/>
    <property type="project" value="UniProtKB-KW"/>
</dbReference>
<dbReference type="PROSITE" id="PS50821">
    <property type="entry name" value="PAZ"/>
    <property type="match status" value="1"/>
</dbReference>
<protein>
    <recommendedName>
        <fullName evidence="13">Piwi</fullName>
    </recommendedName>
</protein>
<dbReference type="OrthoDB" id="445936at2759"/>
<dbReference type="EnsemblMetazoa" id="CLYHEMT016808.1">
    <property type="protein sequence ID" value="CLYHEMP016808.1"/>
    <property type="gene ID" value="CLYHEMG016808"/>
</dbReference>
<dbReference type="SUPFAM" id="SSF53098">
    <property type="entry name" value="Ribonuclease H-like"/>
    <property type="match status" value="1"/>
</dbReference>
<evidence type="ECO:0000256" key="6">
    <source>
        <dbReference type="ARBA" id="ARBA00023158"/>
    </source>
</evidence>
<dbReference type="GeneID" id="136800515"/>
<dbReference type="RefSeq" id="XP_066913276.1">
    <property type="nucleotide sequence ID" value="XM_067057175.1"/>
</dbReference>
<proteinExistence type="inferred from homology"/>
<evidence type="ECO:0000256" key="1">
    <source>
        <dbReference type="ARBA" id="ARBA00004496"/>
    </source>
</evidence>
<feature type="domain" description="PAZ" evidence="9">
    <location>
        <begin position="286"/>
        <end position="398"/>
    </location>
</feature>
<dbReference type="Proteomes" id="UP000594262">
    <property type="component" value="Unplaced"/>
</dbReference>
<dbReference type="InterPro" id="IPR003165">
    <property type="entry name" value="Piwi"/>
</dbReference>
<evidence type="ECO:0000259" key="10">
    <source>
        <dbReference type="PROSITE" id="PS50822"/>
    </source>
</evidence>
<evidence type="ECO:0000256" key="3">
    <source>
        <dbReference type="ARBA" id="ARBA00022490"/>
    </source>
</evidence>
<keyword evidence="5" id="KW-0694">RNA-binding</keyword>
<dbReference type="FunFam" id="3.30.420.10:FF:000014">
    <property type="entry name" value="Piwi-like RNA-mediated gene silencing 1"/>
    <property type="match status" value="1"/>
</dbReference>
<evidence type="ECO:0000256" key="5">
    <source>
        <dbReference type="ARBA" id="ARBA00022884"/>
    </source>
</evidence>
<dbReference type="InterPro" id="IPR003100">
    <property type="entry name" value="PAZ_dom"/>
</dbReference>
<evidence type="ECO:0000256" key="8">
    <source>
        <dbReference type="SAM" id="MobiDB-lite"/>
    </source>
</evidence>
<evidence type="ECO:0000313" key="12">
    <source>
        <dbReference type="Proteomes" id="UP000594262"/>
    </source>
</evidence>
<sequence>MTGRARGRARGRGRAQQNAPPPGGAPPPQQSAPQAVGRGRARGGPPPAQSAPQQQAPAPRQPPPQQQRQQAPVAAVADQMQKMNVQEERPRQRRGIGEFKTRSFKDPATDKKGTSGEPVQILTNYFKVDKMPRFEGLHQYVVAFDPDIQSQKLKGFLLFSMQDVIGEVKVFDGMSLFLPRKLAEPVVERCVETRDGSSIKVKITHTNEVPVNSPQVVQLMGILFRRQLRHLNMQLVGRHYFNPSRKIDVPAHKMVVWPGFETNILQHESEVLLCANTTSKILNSQSVLEWMYEIHRQVPKDRFYETVSKKLVGQIVLTRYNNKTYTVDDIAWDKHPTDTFEKADGSRISYKEYYTTAYEQAPKDDQQPLLLSRPKDKDRKRGVSGNIYLLPEFCSITGLSEEMRANFQVMKDLAQHTRIGPAQKVDILKNFMKDLNSNPESKKELSNWNMSFSSELLRLNGRKLPTQPMYQRDQKFTYQPGNADWQKETRGKLLISTFNMQKWVLIFSQRDEKVAQDFLRTLKTVASPMGMRVADPQLCRLQSDQPRQYIQSLKEQIKPDTEIVVCIVPNNRKDRYDAIKKITCVENPVPSQVVVSRTLSKQQMLMSVCTKIAIQLNCKLGGEVWATEIPVKKLMVIGFDVYHDSMNKGQSIGGFIASTNDSLTRYYSRITKQRSHNEICSQLKICMTGALKKYREVNGHDPDRIIVYRDGVGDGQIYDVKDHEVPQFKAAIQEFNPNITKFSMIIVKKRVSTRLFAHSRGGISNPMPGTIVDSAVTRPEFYDFFLCSQTVRQGTVTPVNYNIIEDSSGLKPDHLQKLTYKLCHLYYNWPGTIKVPAPCQYAHKLAFLVGQSVHTDPALELSDRLYYL</sequence>
<dbReference type="SMART" id="SM00950">
    <property type="entry name" value="Piwi"/>
    <property type="match status" value="1"/>
</dbReference>
<feature type="region of interest" description="Disordered" evidence="8">
    <location>
        <begin position="1"/>
        <end position="116"/>
    </location>
</feature>
<dbReference type="AlphaFoldDB" id="A0A7M5X2G7"/>
<dbReference type="CDD" id="cd02845">
    <property type="entry name" value="PAZ_piwi_like"/>
    <property type="match status" value="1"/>
</dbReference>
<dbReference type="GO" id="GO:0005737">
    <property type="term" value="C:cytoplasm"/>
    <property type="evidence" value="ECO:0007669"/>
    <property type="project" value="UniProtKB-SubCell"/>
</dbReference>
<keyword evidence="3" id="KW-0963">Cytoplasm</keyword>
<evidence type="ECO:0000259" key="9">
    <source>
        <dbReference type="PROSITE" id="PS50821"/>
    </source>
</evidence>
<accession>A0A7M5X2G7</accession>
<feature type="compositionally biased region" description="Basic residues" evidence="8">
    <location>
        <begin position="1"/>
        <end position="13"/>
    </location>
</feature>
<dbReference type="Pfam" id="PF23278">
    <property type="entry name" value="Piwi_N"/>
    <property type="match status" value="1"/>
</dbReference>
<dbReference type="Gene3D" id="2.170.260.10">
    <property type="entry name" value="paz domain"/>
    <property type="match status" value="1"/>
</dbReference>
<dbReference type="Pfam" id="PF02170">
    <property type="entry name" value="PAZ"/>
    <property type="match status" value="1"/>
</dbReference>
<evidence type="ECO:0000256" key="4">
    <source>
        <dbReference type="ARBA" id="ARBA00022782"/>
    </source>
</evidence>
<dbReference type="FunFam" id="2.170.260.10:FF:000003">
    <property type="entry name" value="Piwi-like RNA-mediated gene silencing 2"/>
    <property type="match status" value="1"/>
</dbReference>
<dbReference type="InterPro" id="IPR036085">
    <property type="entry name" value="PAZ_dom_sf"/>
</dbReference>
<organism evidence="11 12">
    <name type="scientific">Clytia hemisphaerica</name>
    <dbReference type="NCBI Taxonomy" id="252671"/>
    <lineage>
        <taxon>Eukaryota</taxon>
        <taxon>Metazoa</taxon>
        <taxon>Cnidaria</taxon>
        <taxon>Hydrozoa</taxon>
        <taxon>Hydroidolina</taxon>
        <taxon>Leptothecata</taxon>
        <taxon>Obeliida</taxon>
        <taxon>Clytiidae</taxon>
        <taxon>Clytia</taxon>
    </lineage>
</organism>
<feature type="domain" description="Piwi" evidence="10">
    <location>
        <begin position="563"/>
        <end position="854"/>
    </location>
</feature>
<reference evidence="11" key="1">
    <citation type="submission" date="2021-01" db="UniProtKB">
        <authorList>
            <consortium name="EnsemblMetazoa"/>
        </authorList>
    </citation>
    <scope>IDENTIFICATION</scope>
</reference>
<keyword evidence="2" id="KW-0217">Developmental protein</keyword>
<name>A0A7M5X2G7_9CNID</name>
<comment type="subcellular location">
    <subcellularLocation>
        <location evidence="1">Cytoplasm</location>
    </subcellularLocation>
</comment>
<dbReference type="RefSeq" id="XP_066913277.1">
    <property type="nucleotide sequence ID" value="XM_067057176.1"/>
</dbReference>
<evidence type="ECO:0008006" key="13">
    <source>
        <dbReference type="Google" id="ProtNLM"/>
    </source>
</evidence>
<dbReference type="CDD" id="cd04658">
    <property type="entry name" value="Piwi_piwi-like_Euk"/>
    <property type="match status" value="1"/>
</dbReference>
<dbReference type="PROSITE" id="PS50822">
    <property type="entry name" value="PIWI"/>
    <property type="match status" value="1"/>
</dbReference>
<keyword evidence="12" id="KW-1185">Reference proteome</keyword>
<keyword evidence="6" id="KW-0943">RNA-mediated gene silencing</keyword>
<feature type="compositionally biased region" description="Pro residues" evidence="8">
    <location>
        <begin position="19"/>
        <end position="30"/>
    </location>
</feature>
<comment type="similarity">
    <text evidence="7">Belongs to the argonaute family. Piwi subfamily.</text>
</comment>
<dbReference type="Pfam" id="PF02171">
    <property type="entry name" value="Piwi"/>
    <property type="match status" value="1"/>
</dbReference>
<dbReference type="SUPFAM" id="SSF101690">
    <property type="entry name" value="PAZ domain"/>
    <property type="match status" value="1"/>
</dbReference>
<dbReference type="PANTHER" id="PTHR22891">
    <property type="entry name" value="EUKARYOTIC TRANSLATION INITIATION FACTOR 2C"/>
    <property type="match status" value="1"/>
</dbReference>
<dbReference type="InterPro" id="IPR036397">
    <property type="entry name" value="RNaseH_sf"/>
</dbReference>
<evidence type="ECO:0000313" key="11">
    <source>
        <dbReference type="EnsemblMetazoa" id="CLYHEMP016808.1"/>
    </source>
</evidence>
<evidence type="ECO:0000256" key="2">
    <source>
        <dbReference type="ARBA" id="ARBA00022473"/>
    </source>
</evidence>
<keyword evidence="4" id="KW-0221">Differentiation</keyword>
<dbReference type="SMART" id="SM00949">
    <property type="entry name" value="PAZ"/>
    <property type="match status" value="1"/>
</dbReference>
<dbReference type="Gene3D" id="3.30.420.10">
    <property type="entry name" value="Ribonuclease H-like superfamily/Ribonuclease H"/>
    <property type="match status" value="1"/>
</dbReference>
<dbReference type="Gene3D" id="3.40.50.2300">
    <property type="match status" value="1"/>
</dbReference>
<feature type="compositionally biased region" description="Low complexity" evidence="8">
    <location>
        <begin position="66"/>
        <end position="77"/>
    </location>
</feature>
<dbReference type="GO" id="GO:0003723">
    <property type="term" value="F:RNA binding"/>
    <property type="evidence" value="ECO:0007669"/>
    <property type="project" value="UniProtKB-KW"/>
</dbReference>
<feature type="compositionally biased region" description="Basic and acidic residues" evidence="8">
    <location>
        <begin position="85"/>
        <end position="114"/>
    </location>
</feature>
<dbReference type="GO" id="GO:0031047">
    <property type="term" value="P:regulatory ncRNA-mediated gene silencing"/>
    <property type="evidence" value="ECO:0007669"/>
    <property type="project" value="UniProtKB-KW"/>
</dbReference>
<dbReference type="InterPro" id="IPR012337">
    <property type="entry name" value="RNaseH-like_sf"/>
</dbReference>
<evidence type="ECO:0000256" key="7">
    <source>
        <dbReference type="ARBA" id="ARBA00038291"/>
    </source>
</evidence>